<dbReference type="Gene3D" id="3.30.450.20">
    <property type="entry name" value="PAS domain"/>
    <property type="match status" value="4"/>
</dbReference>
<dbReference type="PROSITE" id="PS50109">
    <property type="entry name" value="HIS_KIN"/>
    <property type="match status" value="1"/>
</dbReference>
<dbReference type="InterPro" id="IPR036097">
    <property type="entry name" value="HisK_dim/P_sf"/>
</dbReference>
<dbReference type="InterPro" id="IPR003661">
    <property type="entry name" value="HisK_dim/P_dom"/>
</dbReference>
<dbReference type="PRINTS" id="PR00344">
    <property type="entry name" value="BCTRLSENSOR"/>
</dbReference>
<feature type="domain" description="PAC" evidence="15">
    <location>
        <begin position="586"/>
        <end position="640"/>
    </location>
</feature>
<dbReference type="Pfam" id="PF00512">
    <property type="entry name" value="HisKA"/>
    <property type="match status" value="1"/>
</dbReference>
<evidence type="ECO:0000259" key="13">
    <source>
        <dbReference type="PROSITE" id="PS50109"/>
    </source>
</evidence>
<evidence type="ECO:0000259" key="15">
    <source>
        <dbReference type="PROSITE" id="PS50113"/>
    </source>
</evidence>
<feature type="domain" description="PAC" evidence="15">
    <location>
        <begin position="319"/>
        <end position="370"/>
    </location>
</feature>
<dbReference type="RefSeq" id="WP_041898997.1">
    <property type="nucleotide sequence ID" value="NZ_CP010086.2"/>
</dbReference>
<name>A0A0B5QF76_CLOBE</name>
<dbReference type="InterPro" id="IPR005467">
    <property type="entry name" value="His_kinase_dom"/>
</dbReference>
<dbReference type="InterPro" id="IPR050736">
    <property type="entry name" value="Sensor_HK_Regulatory"/>
</dbReference>
<dbReference type="PROSITE" id="PS50112">
    <property type="entry name" value="PAS"/>
    <property type="match status" value="1"/>
</dbReference>
<keyword evidence="5" id="KW-0597">Phosphoprotein</keyword>
<evidence type="ECO:0000256" key="8">
    <source>
        <dbReference type="ARBA" id="ARBA00022777"/>
    </source>
</evidence>
<dbReference type="InterPro" id="IPR000700">
    <property type="entry name" value="PAS-assoc_C"/>
</dbReference>
<dbReference type="InterPro" id="IPR001610">
    <property type="entry name" value="PAC"/>
</dbReference>
<evidence type="ECO:0000256" key="1">
    <source>
        <dbReference type="ARBA" id="ARBA00000085"/>
    </source>
</evidence>
<dbReference type="InterPro" id="IPR036890">
    <property type="entry name" value="HATPase_C_sf"/>
</dbReference>
<keyword evidence="7" id="KW-0547">Nucleotide-binding</keyword>
<feature type="domain" description="Histidine kinase" evidence="13">
    <location>
        <begin position="669"/>
        <end position="888"/>
    </location>
</feature>
<evidence type="ECO:0000256" key="4">
    <source>
        <dbReference type="ARBA" id="ARBA00022475"/>
    </source>
</evidence>
<keyword evidence="8 16" id="KW-0418">Kinase</keyword>
<keyword evidence="4" id="KW-1003">Cell membrane</keyword>
<dbReference type="GO" id="GO:0000155">
    <property type="term" value="F:phosphorelay sensor kinase activity"/>
    <property type="evidence" value="ECO:0007669"/>
    <property type="project" value="InterPro"/>
</dbReference>
<evidence type="ECO:0000313" key="16">
    <source>
        <dbReference type="EMBL" id="AJH00965.1"/>
    </source>
</evidence>
<dbReference type="SUPFAM" id="SSF55874">
    <property type="entry name" value="ATPase domain of HSP90 chaperone/DNA topoisomerase II/histidine kinase"/>
    <property type="match status" value="1"/>
</dbReference>
<evidence type="ECO:0000256" key="2">
    <source>
        <dbReference type="ARBA" id="ARBA00004236"/>
    </source>
</evidence>
<comment type="subcellular location">
    <subcellularLocation>
        <location evidence="2">Cell membrane</location>
    </subcellularLocation>
</comment>
<gene>
    <name evidence="16" type="ORF">LF65_04425</name>
</gene>
<dbReference type="Gene3D" id="1.10.287.130">
    <property type="match status" value="1"/>
</dbReference>
<comment type="catalytic activity">
    <reaction evidence="1">
        <text>ATP + protein L-histidine = ADP + protein N-phospho-L-histidine.</text>
        <dbReference type="EC" id="2.7.13.3"/>
    </reaction>
</comment>
<dbReference type="EC" id="2.7.13.3" evidence="3"/>
<dbReference type="GO" id="GO:0005524">
    <property type="term" value="F:ATP binding"/>
    <property type="evidence" value="ECO:0007669"/>
    <property type="project" value="UniProtKB-KW"/>
</dbReference>
<keyword evidence="9" id="KW-0067">ATP-binding</keyword>
<keyword evidence="11" id="KW-0472">Membrane</keyword>
<dbReference type="SMART" id="SM00387">
    <property type="entry name" value="HATPase_c"/>
    <property type="match status" value="1"/>
</dbReference>
<dbReference type="InterPro" id="IPR004358">
    <property type="entry name" value="Sig_transdc_His_kin-like_C"/>
</dbReference>
<keyword evidence="6" id="KW-0808">Transferase</keyword>
<dbReference type="SUPFAM" id="SSF55785">
    <property type="entry name" value="PYP-like sensor domain (PAS domain)"/>
    <property type="match status" value="4"/>
</dbReference>
<evidence type="ECO:0000256" key="5">
    <source>
        <dbReference type="ARBA" id="ARBA00022553"/>
    </source>
</evidence>
<dbReference type="AlphaFoldDB" id="A0A0B5QF76"/>
<dbReference type="CDD" id="cd00130">
    <property type="entry name" value="PAS"/>
    <property type="match status" value="1"/>
</dbReference>
<protein>
    <recommendedName>
        <fullName evidence="3">histidine kinase</fullName>
        <ecNumber evidence="3">2.7.13.3</ecNumber>
    </recommendedName>
</protein>
<evidence type="ECO:0000313" key="17">
    <source>
        <dbReference type="Proteomes" id="UP000031866"/>
    </source>
</evidence>
<dbReference type="KEGG" id="cbei:LF65_04425"/>
<keyword evidence="12" id="KW-0175">Coiled coil</keyword>
<dbReference type="CDD" id="cd00082">
    <property type="entry name" value="HisKA"/>
    <property type="match status" value="1"/>
</dbReference>
<evidence type="ECO:0000256" key="9">
    <source>
        <dbReference type="ARBA" id="ARBA00022840"/>
    </source>
</evidence>
<evidence type="ECO:0000259" key="14">
    <source>
        <dbReference type="PROSITE" id="PS50112"/>
    </source>
</evidence>
<organism evidence="16 17">
    <name type="scientific">Clostridium beijerinckii</name>
    <name type="common">Clostridium MP</name>
    <dbReference type="NCBI Taxonomy" id="1520"/>
    <lineage>
        <taxon>Bacteria</taxon>
        <taxon>Bacillati</taxon>
        <taxon>Bacillota</taxon>
        <taxon>Clostridia</taxon>
        <taxon>Eubacteriales</taxon>
        <taxon>Clostridiaceae</taxon>
        <taxon>Clostridium</taxon>
    </lineage>
</organism>
<dbReference type="PANTHER" id="PTHR43711:SF26">
    <property type="entry name" value="SENSOR HISTIDINE KINASE RCSC"/>
    <property type="match status" value="1"/>
</dbReference>
<evidence type="ECO:0000256" key="6">
    <source>
        <dbReference type="ARBA" id="ARBA00022679"/>
    </source>
</evidence>
<dbReference type="PANTHER" id="PTHR43711">
    <property type="entry name" value="TWO-COMPONENT HISTIDINE KINASE"/>
    <property type="match status" value="1"/>
</dbReference>
<dbReference type="PROSITE" id="PS50113">
    <property type="entry name" value="PAC"/>
    <property type="match status" value="3"/>
</dbReference>
<dbReference type="GO" id="GO:0005886">
    <property type="term" value="C:plasma membrane"/>
    <property type="evidence" value="ECO:0007669"/>
    <property type="project" value="UniProtKB-SubCell"/>
</dbReference>
<dbReference type="Gene3D" id="3.30.565.10">
    <property type="entry name" value="Histidine kinase-like ATPase, C-terminal domain"/>
    <property type="match status" value="1"/>
</dbReference>
<feature type="coiled-coil region" evidence="12">
    <location>
        <begin position="631"/>
        <end position="665"/>
    </location>
</feature>
<proteinExistence type="predicted"/>
<feature type="domain" description="PAS" evidence="14">
    <location>
        <begin position="254"/>
        <end position="291"/>
    </location>
</feature>
<dbReference type="InterPro" id="IPR000014">
    <property type="entry name" value="PAS"/>
</dbReference>
<dbReference type="Proteomes" id="UP000031866">
    <property type="component" value="Chromosome"/>
</dbReference>
<evidence type="ECO:0000256" key="10">
    <source>
        <dbReference type="ARBA" id="ARBA00023012"/>
    </source>
</evidence>
<dbReference type="InterPro" id="IPR003594">
    <property type="entry name" value="HATPase_dom"/>
</dbReference>
<keyword evidence="10" id="KW-0902">Two-component regulatory system</keyword>
<evidence type="ECO:0000256" key="7">
    <source>
        <dbReference type="ARBA" id="ARBA00022741"/>
    </source>
</evidence>
<reference evidence="17" key="1">
    <citation type="submission" date="2014-12" db="EMBL/GenBank/DDBJ databases">
        <title>Genome sequence of Clostridium beijerinckii strain 59B.</title>
        <authorList>
            <person name="Little G.T."/>
            <person name="Minton N.P."/>
        </authorList>
    </citation>
    <scope>NUCLEOTIDE SEQUENCE [LARGE SCALE GENOMIC DNA]</scope>
    <source>
        <strain evidence="17">59B</strain>
    </source>
</reference>
<dbReference type="OrthoDB" id="1927110at2"/>
<evidence type="ECO:0000256" key="12">
    <source>
        <dbReference type="SAM" id="Coils"/>
    </source>
</evidence>
<dbReference type="NCBIfam" id="TIGR00229">
    <property type="entry name" value="sensory_box"/>
    <property type="match status" value="2"/>
</dbReference>
<dbReference type="Pfam" id="PF13426">
    <property type="entry name" value="PAS_9"/>
    <property type="match status" value="4"/>
</dbReference>
<dbReference type="EMBL" id="CP010086">
    <property type="protein sequence ID" value="AJH00965.1"/>
    <property type="molecule type" value="Genomic_DNA"/>
</dbReference>
<accession>A0A0B5QF76</accession>
<dbReference type="SMART" id="SM00091">
    <property type="entry name" value="PAS"/>
    <property type="match status" value="4"/>
</dbReference>
<evidence type="ECO:0000256" key="11">
    <source>
        <dbReference type="ARBA" id="ARBA00023136"/>
    </source>
</evidence>
<dbReference type="CDD" id="cd16922">
    <property type="entry name" value="HATPase_EvgS-ArcB-TorS-like"/>
    <property type="match status" value="1"/>
</dbReference>
<dbReference type="Pfam" id="PF02518">
    <property type="entry name" value="HATPase_c"/>
    <property type="match status" value="1"/>
</dbReference>
<dbReference type="SMART" id="SM00086">
    <property type="entry name" value="PAC"/>
    <property type="match status" value="3"/>
</dbReference>
<feature type="domain" description="PAC" evidence="15">
    <location>
        <begin position="459"/>
        <end position="512"/>
    </location>
</feature>
<dbReference type="FunFam" id="3.30.565.10:FF:000023">
    <property type="entry name" value="PAS domain-containing sensor histidine kinase"/>
    <property type="match status" value="1"/>
</dbReference>
<sequence length="920" mass="105388">MELYNSFDFIGEQSYIIVDNGIVTEISKLFIEMTEYSEEELLNKNIKELFNILKIGPNADLEDIDDKKDYFLFTKSLDARFINIDVAEGAIGKVYIFSEKPNSRLDVKYAAVDALCAHNKFGIAIFSTPDITLLKANQTYLNFLDKPFNSIENSIGKKLNEIIEGWTGSSSEEVWKGVLSTKKPFYSDEYMFEFERGVTYWEASLAPVFEDGILKYCIEITTDITEKVLDRKRMEEQTKVIKKQNEQLMMQANLLNLSHDAILAWEINGSIIYWNKGAEEKYGYNSEEAIGSISYELLKTTFPISFSSIKSTLLSDGIWHAEIEQIKKDGSKLLVETRLQLIVDENGKQIVLETNRDITENKKMEKELQIQNQIIKQQKEELEIIIDNMADGLTVVDNCGKYRRTNKRVEEYTKKFTSLDNPVDKVGDSFESGEIYYDEKGKCISLEDFPSMKVIRGEKVKNQRIIIKHGDDASYFDFNATPVFDEYGKVSLGIIINRDVTEQVNYEKHIKEQKELFEAILDNMQESIYVFDKDGKYIIKNKVARKRFSGEFKELGEGYKVTELYDLEGNKMPIDETPIYRVKSGEIVRNNIVKFKKDDMEYYNIISGTPIYDNSGDFLYGVVSFLDVTDMIKSQQDLQEVQEKLLAVEREKNEGLEQAMEMKDEFLSFISHEFRTPLNVINTAIQTLNLVYSNQMTEKIKAYMGTIKQNTNRQLRLVNNILDITRVNAGRITINKKNIDIVFLTKAITESVYEFASKKGVRLTFVSKLTKKIIGVDDEKYERIILNLLSNAIKFTPAGKSIIVNLHSAKTNICIEVKDNGIGIPRNKIDVIFERFGQVESSLSRQAEGTGIGLSLVKRFVEALGGSVSVKSNLGKGTTFKILLPNEKVIEEKNEKPMIDLMTDNRLVQTTNIEFSDIYL</sequence>
<dbReference type="SMART" id="SM00388">
    <property type="entry name" value="HisKA"/>
    <property type="match status" value="1"/>
</dbReference>
<evidence type="ECO:0000256" key="3">
    <source>
        <dbReference type="ARBA" id="ARBA00012438"/>
    </source>
</evidence>
<dbReference type="SUPFAM" id="SSF47384">
    <property type="entry name" value="Homodimeric domain of signal transducing histidine kinase"/>
    <property type="match status" value="1"/>
</dbReference>
<dbReference type="STRING" id="1520.LF65_04425"/>
<dbReference type="InterPro" id="IPR035965">
    <property type="entry name" value="PAS-like_dom_sf"/>
</dbReference>